<keyword evidence="2" id="KW-0812">Transmembrane</keyword>
<dbReference type="AlphaFoldDB" id="A0A091AS24"/>
<accession>A0A091AS24</accession>
<feature type="compositionally biased region" description="Pro residues" evidence="1">
    <location>
        <begin position="401"/>
        <end position="419"/>
    </location>
</feature>
<feature type="compositionally biased region" description="Low complexity" evidence="1">
    <location>
        <begin position="435"/>
        <end position="451"/>
    </location>
</feature>
<evidence type="ECO:0000313" key="4">
    <source>
        <dbReference type="EMBL" id="KFN42968.1"/>
    </source>
</evidence>
<feature type="region of interest" description="Disordered" evidence="1">
    <location>
        <begin position="368"/>
        <end position="520"/>
    </location>
</feature>
<dbReference type="STRING" id="1121015.GCA_000420545_02192"/>
<protein>
    <recommendedName>
        <fullName evidence="3">eCIS core domain-containing protein</fullName>
    </recommendedName>
</protein>
<feature type="transmembrane region" description="Helical" evidence="2">
    <location>
        <begin position="222"/>
        <end position="240"/>
    </location>
</feature>
<comment type="caution">
    <text evidence="4">The sequence shown here is derived from an EMBL/GenBank/DDBJ whole genome shotgun (WGS) entry which is preliminary data.</text>
</comment>
<evidence type="ECO:0000259" key="3">
    <source>
        <dbReference type="Pfam" id="PF13699"/>
    </source>
</evidence>
<dbReference type="Proteomes" id="UP000029385">
    <property type="component" value="Unassembled WGS sequence"/>
</dbReference>
<evidence type="ECO:0000313" key="5">
    <source>
        <dbReference type="Proteomes" id="UP000029385"/>
    </source>
</evidence>
<keyword evidence="2" id="KW-0472">Membrane</keyword>
<dbReference type="InterPro" id="IPR025295">
    <property type="entry name" value="eCIS_core_dom"/>
</dbReference>
<proteinExistence type="predicted"/>
<dbReference type="EMBL" id="AVCI01000007">
    <property type="protein sequence ID" value="KFN42968.1"/>
    <property type="molecule type" value="Genomic_DNA"/>
</dbReference>
<dbReference type="Pfam" id="PF13699">
    <property type="entry name" value="eCIS_core"/>
    <property type="match status" value="1"/>
</dbReference>
<dbReference type="PATRIC" id="fig|1121015.4.peg.2001"/>
<organism evidence="4 5">
    <name type="scientific">Arenimonas oryziterrae DSM 21050 = YC6267</name>
    <dbReference type="NCBI Taxonomy" id="1121015"/>
    <lineage>
        <taxon>Bacteria</taxon>
        <taxon>Pseudomonadati</taxon>
        <taxon>Pseudomonadota</taxon>
        <taxon>Gammaproteobacteria</taxon>
        <taxon>Lysobacterales</taxon>
        <taxon>Lysobacteraceae</taxon>
        <taxon>Arenimonas</taxon>
    </lineage>
</organism>
<feature type="transmembrane region" description="Helical" evidence="2">
    <location>
        <begin position="246"/>
        <end position="270"/>
    </location>
</feature>
<evidence type="ECO:0000256" key="2">
    <source>
        <dbReference type="SAM" id="Phobius"/>
    </source>
</evidence>
<dbReference type="eggNOG" id="COG1361">
    <property type="taxonomic scope" value="Bacteria"/>
</dbReference>
<keyword evidence="5" id="KW-1185">Reference proteome</keyword>
<gene>
    <name evidence="4" type="ORF">N789_12655</name>
</gene>
<feature type="domain" description="eCIS core" evidence="3">
    <location>
        <begin position="16"/>
        <end position="92"/>
    </location>
</feature>
<name>A0A091AS24_9GAMM</name>
<reference evidence="4 5" key="1">
    <citation type="submission" date="2013-09" db="EMBL/GenBank/DDBJ databases">
        <title>Genome sequencing of Arenimonas oryziterrae.</title>
        <authorList>
            <person name="Chen F."/>
            <person name="Wang G."/>
        </authorList>
    </citation>
    <scope>NUCLEOTIDE SEQUENCE [LARGE SCALE GENOMIC DNA]</scope>
    <source>
        <strain evidence="4 5">YC6267</strain>
    </source>
</reference>
<evidence type="ECO:0000256" key="1">
    <source>
        <dbReference type="SAM" id="MobiDB-lite"/>
    </source>
</evidence>
<keyword evidence="2" id="KW-1133">Transmembrane helix</keyword>
<sequence length="640" mass="67398">MPTDSVAPALASGGAPMAAPVLGDMQHRFGRDFSAVRVHTHATAQKSADDLNAEAYTVGNDIVFAAGRYAPQSSDGRRLLAHELTHVVQQAGDGVVLRDATELGVRFNASVSERNWDGAARALMEMGDADARAAISALSDDARGEIRQAAIALDPAADNRVVRLIEEVTSAAPVPPTATTTAPAAPAGDGVAGLSNAQKLWRALLYALDVVGEEAAQELRNLLTPTSLAIMAAFVAAYIAAQLTPIGWVADGIALASLTVAFFFMGRILFDIVRDLFAYFDAMNATTDADLQTAGRALARAVARGGIQLVILLLARGLRGGRGTPSPPTTPPPALAMEMVTAEGVIVRVPAAAVPEVATVFRFARGGPGTSLRGPLVDTAPSRGPPETARGPTAPESPRGPRVPEPPRGPVVPEPPVGPRLPEAPTGPTLPDAPTGPTIPETPVGPVVPETPAIPETPVSPPVSRAPTAPTVPRISRPPERGEGTLPDRLPRPIPAPRRPDPDSEDEETPGRCRGMAVGQRGGNDCHDAFATAVSGTSREWALETPEGDYVEFDALSGGRTLYEIKTGYGFLLNTSPSTYLMREATIARFVTQSENQLLVAERCGYPLIWIFNNRAVAEFVDGFIRPTVTYQEFPCDIDR</sequence>